<reference evidence="1 2" key="1">
    <citation type="submission" date="2020-08" db="EMBL/GenBank/DDBJ databases">
        <title>Genomic Encyclopedia of Type Strains, Phase IV (KMG-V): Genome sequencing to study the core and pangenomes of soil and plant-associated prokaryotes.</title>
        <authorList>
            <person name="Whitman W."/>
        </authorList>
    </citation>
    <scope>NUCLEOTIDE SEQUENCE [LARGE SCALE GENOMIC DNA]</scope>
    <source>
        <strain evidence="1 2">SEMIA 4084</strain>
    </source>
</reference>
<name>A0A7W8UDJ6_9HYPH</name>
<protein>
    <submittedName>
        <fullName evidence="1">Uncharacterized protein</fullName>
    </submittedName>
</protein>
<dbReference type="Proteomes" id="UP000585507">
    <property type="component" value="Unassembled WGS sequence"/>
</dbReference>
<evidence type="ECO:0000313" key="2">
    <source>
        <dbReference type="Proteomes" id="UP000585507"/>
    </source>
</evidence>
<dbReference type="EMBL" id="JACHBK010000009">
    <property type="protein sequence ID" value="MBB5537419.1"/>
    <property type="molecule type" value="Genomic_DNA"/>
</dbReference>
<organism evidence="1 2">
    <name type="scientific">Rhizobium giardinii</name>
    <dbReference type="NCBI Taxonomy" id="56731"/>
    <lineage>
        <taxon>Bacteria</taxon>
        <taxon>Pseudomonadati</taxon>
        <taxon>Pseudomonadota</taxon>
        <taxon>Alphaproteobacteria</taxon>
        <taxon>Hyphomicrobiales</taxon>
        <taxon>Rhizobiaceae</taxon>
        <taxon>Rhizobium/Agrobacterium group</taxon>
        <taxon>Rhizobium</taxon>
    </lineage>
</organism>
<keyword evidence="2" id="KW-1185">Reference proteome</keyword>
<dbReference type="RefSeq" id="WP_085995084.1">
    <property type="nucleotide sequence ID" value="NZ_JACHBK010000009.1"/>
</dbReference>
<evidence type="ECO:0000313" key="1">
    <source>
        <dbReference type="EMBL" id="MBB5537419.1"/>
    </source>
</evidence>
<gene>
    <name evidence="1" type="ORF">GGD55_004135</name>
</gene>
<proteinExistence type="predicted"/>
<comment type="caution">
    <text evidence="1">The sequence shown here is derived from an EMBL/GenBank/DDBJ whole genome shotgun (WGS) entry which is preliminary data.</text>
</comment>
<accession>A0A7W8UDJ6</accession>
<dbReference type="AlphaFoldDB" id="A0A7W8UDJ6"/>
<sequence>MSASIRALIDTVADIGTAVRASREYSRLSLDARAMQADRLANSAFLPK</sequence>